<name>A0A059F211_9MICR</name>
<protein>
    <submittedName>
        <fullName evidence="2">Uncharacterized protein</fullName>
    </submittedName>
</protein>
<evidence type="ECO:0000256" key="1">
    <source>
        <dbReference type="SAM" id="Phobius"/>
    </source>
</evidence>
<reference evidence="2 3" key="2">
    <citation type="submission" date="2014-03" db="EMBL/GenBank/DDBJ databases">
        <title>The Genome Sequence of Anncaliia algerae insect isolate PRA339.</title>
        <authorList>
            <consortium name="The Broad Institute Genome Sequencing Platform"/>
            <consortium name="The Broad Institute Genome Sequencing Center for Infectious Disease"/>
            <person name="Cuomo C."/>
            <person name="Becnel J."/>
            <person name="Sanscrainte N."/>
            <person name="Walker B."/>
            <person name="Young S.K."/>
            <person name="Zeng Q."/>
            <person name="Gargeya S."/>
            <person name="Fitzgerald M."/>
            <person name="Haas B."/>
            <person name="Abouelleil A."/>
            <person name="Alvarado L."/>
            <person name="Arachchi H.M."/>
            <person name="Berlin A.M."/>
            <person name="Chapman S.B."/>
            <person name="Dewar J."/>
            <person name="Goldberg J."/>
            <person name="Griggs A."/>
            <person name="Gujja S."/>
            <person name="Hansen M."/>
            <person name="Howarth C."/>
            <person name="Imamovic A."/>
            <person name="Larimer J."/>
            <person name="McCowan C."/>
            <person name="Murphy C."/>
            <person name="Neiman D."/>
            <person name="Pearson M."/>
            <person name="Priest M."/>
            <person name="Roberts A."/>
            <person name="Saif S."/>
            <person name="Shea T."/>
            <person name="Sisk P."/>
            <person name="Sykes S."/>
            <person name="Wortman J."/>
            <person name="Nusbaum C."/>
            <person name="Birren B."/>
        </authorList>
    </citation>
    <scope>NUCLEOTIDE SEQUENCE [LARGE SCALE GENOMIC DNA]</scope>
    <source>
        <strain evidence="2 3">PRA339</strain>
    </source>
</reference>
<keyword evidence="1" id="KW-0812">Transmembrane</keyword>
<sequence>MIIICTIYLSDAKTAISAWVNALFIAIVLHIDLPAFKSILFIFARVALSSYKQISIIHGTYICNTKNSSFYLMFHCLTSNIYFILIYLFYLFSAKYVWVLFLFCNYFQKCVFGI</sequence>
<feature type="transmembrane region" description="Helical" evidence="1">
    <location>
        <begin position="18"/>
        <end position="48"/>
    </location>
</feature>
<keyword evidence="1" id="KW-1133">Transmembrane helix</keyword>
<reference evidence="3" key="1">
    <citation type="submission" date="2013-02" db="EMBL/GenBank/DDBJ databases">
        <authorList>
            <consortium name="The Broad Institute Genome Sequencing Platform"/>
            <person name="Cuomo C."/>
            <person name="Becnel J."/>
            <person name="Sanscrainte N."/>
            <person name="Walker B."/>
            <person name="Young S.K."/>
            <person name="Zeng Q."/>
            <person name="Gargeya S."/>
            <person name="Fitzgerald M."/>
            <person name="Haas B."/>
            <person name="Abouelleil A."/>
            <person name="Alvarado L."/>
            <person name="Arachchi H.M."/>
            <person name="Berlin A.M."/>
            <person name="Chapman S.B."/>
            <person name="Dewar J."/>
            <person name="Goldberg J."/>
            <person name="Griggs A."/>
            <person name="Gujja S."/>
            <person name="Hansen M."/>
            <person name="Howarth C."/>
            <person name="Imamovic A."/>
            <person name="Larimer J."/>
            <person name="McCowan C."/>
            <person name="Murphy C."/>
            <person name="Neiman D."/>
            <person name="Pearson M."/>
            <person name="Priest M."/>
            <person name="Roberts A."/>
            <person name="Saif S."/>
            <person name="Shea T."/>
            <person name="Sisk P."/>
            <person name="Sykes S."/>
            <person name="Wortman J."/>
            <person name="Nusbaum C."/>
            <person name="Birren B."/>
        </authorList>
    </citation>
    <scope>NUCLEOTIDE SEQUENCE [LARGE SCALE GENOMIC DNA]</scope>
    <source>
        <strain evidence="3">PRA339</strain>
    </source>
</reference>
<evidence type="ECO:0000313" key="2">
    <source>
        <dbReference type="EMBL" id="KCZ81225.1"/>
    </source>
</evidence>
<dbReference type="EMBL" id="KK365147">
    <property type="protein sequence ID" value="KCZ81225.1"/>
    <property type="molecule type" value="Genomic_DNA"/>
</dbReference>
<organism evidence="2 3">
    <name type="scientific">Anncaliia algerae PRA339</name>
    <dbReference type="NCBI Taxonomy" id="1288291"/>
    <lineage>
        <taxon>Eukaryota</taxon>
        <taxon>Fungi</taxon>
        <taxon>Fungi incertae sedis</taxon>
        <taxon>Microsporidia</taxon>
        <taxon>Tubulinosematoidea</taxon>
        <taxon>Tubulinosematidae</taxon>
        <taxon>Anncaliia</taxon>
    </lineage>
</organism>
<proteinExistence type="predicted"/>
<dbReference type="VEuPathDB" id="MicrosporidiaDB:H312_01371"/>
<evidence type="ECO:0000313" key="3">
    <source>
        <dbReference type="Proteomes" id="UP000030655"/>
    </source>
</evidence>
<accession>A0A059F211</accession>
<dbReference type="AlphaFoldDB" id="A0A059F211"/>
<dbReference type="Proteomes" id="UP000030655">
    <property type="component" value="Unassembled WGS sequence"/>
</dbReference>
<gene>
    <name evidence="2" type="ORF">H312_01371</name>
</gene>
<dbReference type="HOGENOM" id="CLU_2120511_0_0_1"/>
<keyword evidence="1" id="KW-0472">Membrane</keyword>
<keyword evidence="3" id="KW-1185">Reference proteome</keyword>